<evidence type="ECO:0000313" key="3">
    <source>
        <dbReference type="Proteomes" id="UP000189677"/>
    </source>
</evidence>
<sequence length="63" mass="6586">MLEQRVPGSAGQVSGISGNPVLPDLTGVDLRTLQGLDDAALTAAVEDVLRCPGSFTDMWNDSQ</sequence>
<dbReference type="AlphaFoldDB" id="A0A1U9QSF8"/>
<evidence type="ECO:0000256" key="1">
    <source>
        <dbReference type="SAM" id="MobiDB-lite"/>
    </source>
</evidence>
<dbReference type="OrthoDB" id="4247800at2"/>
<dbReference type="RefSeq" id="WP_078075116.1">
    <property type="nucleotide sequence ID" value="NZ_CP018047.1"/>
</dbReference>
<evidence type="ECO:0000313" key="2">
    <source>
        <dbReference type="EMBL" id="AQU66585.1"/>
    </source>
</evidence>
<organism evidence="2 3">
    <name type="scientific">Streptomyces niveus</name>
    <name type="common">Streptomyces spheroides</name>
    <dbReference type="NCBI Taxonomy" id="193462"/>
    <lineage>
        <taxon>Bacteria</taxon>
        <taxon>Bacillati</taxon>
        <taxon>Actinomycetota</taxon>
        <taxon>Actinomycetes</taxon>
        <taxon>Kitasatosporales</taxon>
        <taxon>Streptomycetaceae</taxon>
        <taxon>Streptomyces</taxon>
    </lineage>
</organism>
<evidence type="ECO:0008006" key="4">
    <source>
        <dbReference type="Google" id="ProtNLM"/>
    </source>
</evidence>
<reference evidence="2 3" key="1">
    <citation type="submission" date="2016-11" db="EMBL/GenBank/DDBJ databases">
        <title>Complete genome sequence of Streptomyces niveus SCSIO 3406.</title>
        <authorList>
            <person name="Zhu Q."/>
            <person name="Cheng W."/>
            <person name="Song Y."/>
            <person name="Li Q."/>
            <person name="Ju J."/>
        </authorList>
    </citation>
    <scope>NUCLEOTIDE SEQUENCE [LARGE SCALE GENOMIC DNA]</scope>
    <source>
        <strain evidence="2 3">SCSIO 3406</strain>
    </source>
</reference>
<dbReference type="KEGG" id="snw:BBN63_10315"/>
<dbReference type="Proteomes" id="UP000189677">
    <property type="component" value="Chromosome"/>
</dbReference>
<name>A0A1U9QSF8_STRNV</name>
<proteinExistence type="predicted"/>
<feature type="region of interest" description="Disordered" evidence="1">
    <location>
        <begin position="1"/>
        <end position="22"/>
    </location>
</feature>
<dbReference type="EMBL" id="CP018047">
    <property type="protein sequence ID" value="AQU66585.1"/>
    <property type="molecule type" value="Genomic_DNA"/>
</dbReference>
<gene>
    <name evidence="2" type="ORF">BBN63_10315</name>
</gene>
<accession>A0A1U9QSF8</accession>
<protein>
    <recommendedName>
        <fullName evidence="4">FXSXX-COOH protein</fullName>
    </recommendedName>
</protein>
<keyword evidence="3" id="KW-1185">Reference proteome</keyword>